<dbReference type="Pfam" id="PF13370">
    <property type="entry name" value="Fer4_13"/>
    <property type="match status" value="1"/>
</dbReference>
<dbReference type="CDD" id="cd06257">
    <property type="entry name" value="DnaJ"/>
    <property type="match status" value="1"/>
</dbReference>
<dbReference type="InterPro" id="IPR036869">
    <property type="entry name" value="J_dom_sf"/>
</dbReference>
<dbReference type="EMBL" id="CAXAMN010010990">
    <property type="protein sequence ID" value="CAK9033253.1"/>
    <property type="molecule type" value="Genomic_DNA"/>
</dbReference>
<dbReference type="Gene3D" id="3.30.70.20">
    <property type="match status" value="1"/>
</dbReference>
<evidence type="ECO:0000313" key="4">
    <source>
        <dbReference type="Proteomes" id="UP001642484"/>
    </source>
</evidence>
<reference evidence="3 4" key="1">
    <citation type="submission" date="2024-02" db="EMBL/GenBank/DDBJ databases">
        <authorList>
            <person name="Chen Y."/>
            <person name="Shah S."/>
            <person name="Dougan E. K."/>
            <person name="Thang M."/>
            <person name="Chan C."/>
        </authorList>
    </citation>
    <scope>NUCLEOTIDE SEQUENCE [LARGE SCALE GENOMIC DNA]</scope>
</reference>
<comment type="caution">
    <text evidence="3">The sequence shown here is derived from an EMBL/GenBank/DDBJ whole genome shotgun (WGS) entry which is preliminary data.</text>
</comment>
<keyword evidence="1" id="KW-0732">Signal</keyword>
<evidence type="ECO:0000259" key="2">
    <source>
        <dbReference type="PROSITE" id="PS50076"/>
    </source>
</evidence>
<dbReference type="SMART" id="SM00271">
    <property type="entry name" value="DnaJ"/>
    <property type="match status" value="1"/>
</dbReference>
<dbReference type="PANTHER" id="PTHR45295">
    <property type="entry name" value="CHAPERONE PROTEIN DNAJ C76, CHLOROPLASTIC"/>
    <property type="match status" value="1"/>
</dbReference>
<dbReference type="PRINTS" id="PR00625">
    <property type="entry name" value="JDOMAIN"/>
</dbReference>
<feature type="signal peptide" evidence="1">
    <location>
        <begin position="1"/>
        <end position="33"/>
    </location>
</feature>
<organism evidence="3 4">
    <name type="scientific">Durusdinium trenchii</name>
    <dbReference type="NCBI Taxonomy" id="1381693"/>
    <lineage>
        <taxon>Eukaryota</taxon>
        <taxon>Sar</taxon>
        <taxon>Alveolata</taxon>
        <taxon>Dinophyceae</taxon>
        <taxon>Suessiales</taxon>
        <taxon>Symbiodiniaceae</taxon>
        <taxon>Durusdinium</taxon>
    </lineage>
</organism>
<protein>
    <recommendedName>
        <fullName evidence="2">J domain-containing protein</fullName>
    </recommendedName>
</protein>
<evidence type="ECO:0000313" key="3">
    <source>
        <dbReference type="EMBL" id="CAK9033253.1"/>
    </source>
</evidence>
<evidence type="ECO:0000256" key="1">
    <source>
        <dbReference type="SAM" id="SignalP"/>
    </source>
</evidence>
<dbReference type="Gene3D" id="1.10.287.110">
    <property type="entry name" value="DnaJ domain"/>
    <property type="match status" value="1"/>
</dbReference>
<dbReference type="SUPFAM" id="SSF54862">
    <property type="entry name" value="4Fe-4S ferredoxins"/>
    <property type="match status" value="1"/>
</dbReference>
<dbReference type="SUPFAM" id="SSF46565">
    <property type="entry name" value="Chaperone J-domain"/>
    <property type="match status" value="1"/>
</dbReference>
<proteinExistence type="predicted"/>
<dbReference type="PROSITE" id="PS50076">
    <property type="entry name" value="DNAJ_2"/>
    <property type="match status" value="1"/>
</dbReference>
<name>A0ABP0L263_9DINO</name>
<dbReference type="Proteomes" id="UP001642484">
    <property type="component" value="Unassembled WGS sequence"/>
</dbReference>
<gene>
    <name evidence="3" type="ORF">CCMP2556_LOCUS18997</name>
</gene>
<dbReference type="InterPro" id="IPR001623">
    <property type="entry name" value="DnaJ_domain"/>
</dbReference>
<feature type="domain" description="J" evidence="2">
    <location>
        <begin position="128"/>
        <end position="191"/>
    </location>
</feature>
<dbReference type="PANTHER" id="PTHR45295:SF1">
    <property type="entry name" value="CHAPERONE PROTEIN DNAJ C76, CHLOROPLASTIC"/>
    <property type="match status" value="1"/>
</dbReference>
<dbReference type="Pfam" id="PF00226">
    <property type="entry name" value="DnaJ"/>
    <property type="match status" value="1"/>
</dbReference>
<feature type="chain" id="PRO_5045155504" description="J domain-containing protein" evidence="1">
    <location>
        <begin position="34"/>
        <end position="421"/>
    </location>
</feature>
<sequence>MAHTKGGPCQKGKNGLLLLVVAALLALAPKALPEALVLQRSPTAPPSISRSPDAAPAWMAKVVPNMVFVSIAAATAMATAGGKSRSLFVGQSRPSRQVSCERAQQDVRQVPVHVEEEEVGISASPPANLYELFGTPSTADSKDIKKKYHDLQKLCHPDVAGPEGEEICILLNDAWELLSDPEKRKDYDAQIELAKPAKIVVKPPVCTEITPTWKGERKTLKHHTDYTGIPLSRSRWAKVPPEDRGERHLEEKMLFVDEWACICCRNCCDVAPQTFCIQNDNGRANVYTQWGNSEEYLDYAVASCPVDCIYWVSREELQVLEYVTAQKMVDEKGQLPCPLSYMQGMLNNPPNDPFDDARQFKAKREEEARRKEQAEHTSAAANVEAWFQRIMDVFENLSQNLRANAVSLGFENLIQPAVLPP</sequence>
<accession>A0ABP0L263</accession>
<keyword evidence="4" id="KW-1185">Reference proteome</keyword>